<protein>
    <recommendedName>
        <fullName evidence="3">FAF domain-containing protein</fullName>
    </recommendedName>
</protein>
<evidence type="ECO:0000259" key="3">
    <source>
        <dbReference type="Pfam" id="PF11250"/>
    </source>
</evidence>
<dbReference type="Pfam" id="PF11250">
    <property type="entry name" value="FAF"/>
    <property type="match status" value="1"/>
</dbReference>
<feature type="domain" description="FAF" evidence="3">
    <location>
        <begin position="169"/>
        <end position="222"/>
    </location>
</feature>
<dbReference type="EMBL" id="OZ021736">
    <property type="protein sequence ID" value="CAK9314292.1"/>
    <property type="molecule type" value="Genomic_DNA"/>
</dbReference>
<evidence type="ECO:0000256" key="1">
    <source>
        <dbReference type="ARBA" id="ARBA00008690"/>
    </source>
</evidence>
<dbReference type="PANTHER" id="PTHR33155">
    <property type="entry name" value="FANTASTIC FOUR-LIKE PROTEIN (DUF3049)"/>
    <property type="match status" value="1"/>
</dbReference>
<feature type="compositionally biased region" description="Polar residues" evidence="2">
    <location>
        <begin position="255"/>
        <end position="264"/>
    </location>
</feature>
<reference evidence="4 5" key="1">
    <citation type="submission" date="2024-03" db="EMBL/GenBank/DDBJ databases">
        <authorList>
            <person name="Gkanogiannis A."/>
            <person name="Becerra Lopez-Lavalle L."/>
        </authorList>
    </citation>
    <scope>NUCLEOTIDE SEQUENCE [LARGE SCALE GENOMIC DNA]</scope>
</reference>
<feature type="region of interest" description="Disordered" evidence="2">
    <location>
        <begin position="154"/>
        <end position="174"/>
    </location>
</feature>
<proteinExistence type="inferred from homology"/>
<evidence type="ECO:0000313" key="5">
    <source>
        <dbReference type="Proteomes" id="UP001642487"/>
    </source>
</evidence>
<evidence type="ECO:0000256" key="2">
    <source>
        <dbReference type="SAM" id="MobiDB-lite"/>
    </source>
</evidence>
<dbReference type="PANTHER" id="PTHR33155:SF9">
    <property type="entry name" value="FANTASTIC FOUR-LIKE PROTEIN (DUF3049)"/>
    <property type="match status" value="1"/>
</dbReference>
<sequence>MAVCKSLQHIFEKQLPENQTLLESVTSSWSQNVKPVEQTEGSSFSALFGELYYQSPLSSIDSSQMSTNKNQNEKENQKKDFPCSFPLGNNHSSCSKIDISFSSVKSESLQLCTEGLGSESSDEVEDLQVETINENWQIKEEKMVSDSVKHVASGASSGELRRSRMSRQAFPPPLSFIGRSGKTGVCFTSYRQDGRFVLKEVRIPTQEFLQARREDGRLKLQIIQPNDYMLEEEEEVDEEHDDVEGNERNEEENDVSNVRNNGQS</sequence>
<accession>A0ABP0Y2T1</accession>
<dbReference type="Proteomes" id="UP001642487">
    <property type="component" value="Chromosome 2"/>
</dbReference>
<feature type="compositionally biased region" description="Basic and acidic residues" evidence="2">
    <location>
        <begin position="71"/>
        <end position="81"/>
    </location>
</feature>
<name>A0ABP0Y2T1_9ROSI</name>
<dbReference type="InterPro" id="IPR046431">
    <property type="entry name" value="FAF_dom"/>
</dbReference>
<evidence type="ECO:0000313" key="4">
    <source>
        <dbReference type="EMBL" id="CAK9314292.1"/>
    </source>
</evidence>
<feature type="compositionally biased region" description="Acidic residues" evidence="2">
    <location>
        <begin position="229"/>
        <end position="242"/>
    </location>
</feature>
<feature type="region of interest" description="Disordered" evidence="2">
    <location>
        <begin position="228"/>
        <end position="264"/>
    </location>
</feature>
<comment type="similarity">
    <text evidence="1">Belongs to the fantastic four family.</text>
</comment>
<dbReference type="InterPro" id="IPR021410">
    <property type="entry name" value="FAF"/>
</dbReference>
<organism evidence="4 5">
    <name type="scientific">Citrullus colocynthis</name>
    <name type="common">colocynth</name>
    <dbReference type="NCBI Taxonomy" id="252529"/>
    <lineage>
        <taxon>Eukaryota</taxon>
        <taxon>Viridiplantae</taxon>
        <taxon>Streptophyta</taxon>
        <taxon>Embryophyta</taxon>
        <taxon>Tracheophyta</taxon>
        <taxon>Spermatophyta</taxon>
        <taxon>Magnoliopsida</taxon>
        <taxon>eudicotyledons</taxon>
        <taxon>Gunneridae</taxon>
        <taxon>Pentapetalae</taxon>
        <taxon>rosids</taxon>
        <taxon>fabids</taxon>
        <taxon>Cucurbitales</taxon>
        <taxon>Cucurbitaceae</taxon>
        <taxon>Benincaseae</taxon>
        <taxon>Citrullus</taxon>
    </lineage>
</organism>
<gene>
    <name evidence="4" type="ORF">CITCOLO1_LOCUS6039</name>
</gene>
<feature type="region of interest" description="Disordered" evidence="2">
    <location>
        <begin position="60"/>
        <end position="81"/>
    </location>
</feature>
<keyword evidence="5" id="KW-1185">Reference proteome</keyword>